<evidence type="ECO:0000259" key="3">
    <source>
        <dbReference type="Pfam" id="PF06725"/>
    </source>
</evidence>
<evidence type="ECO:0000256" key="1">
    <source>
        <dbReference type="SAM" id="MobiDB-lite"/>
    </source>
</evidence>
<dbReference type="InterPro" id="IPR036908">
    <property type="entry name" value="RlpA-like_sf"/>
</dbReference>
<dbReference type="Gene3D" id="2.40.40.10">
    <property type="entry name" value="RlpA-like domain"/>
    <property type="match status" value="1"/>
</dbReference>
<feature type="chain" id="PRO_5046980759" evidence="2">
    <location>
        <begin position="33"/>
        <end position="339"/>
    </location>
</feature>
<dbReference type="Proteomes" id="UP001152321">
    <property type="component" value="Unassembled WGS sequence"/>
</dbReference>
<proteinExistence type="predicted"/>
<name>A0ABT6DFX7_9BACT</name>
<keyword evidence="2" id="KW-0732">Signal</keyword>
<dbReference type="RefSeq" id="WP_277576333.1">
    <property type="nucleotide sequence ID" value="NZ_JANRMI010000001.1"/>
</dbReference>
<dbReference type="SUPFAM" id="SSF50685">
    <property type="entry name" value="Barwin-like endoglucanases"/>
    <property type="match status" value="1"/>
</dbReference>
<feature type="region of interest" description="Disordered" evidence="1">
    <location>
        <begin position="94"/>
        <end position="134"/>
    </location>
</feature>
<dbReference type="CDD" id="cd22785">
    <property type="entry name" value="DPBB_MltA-like"/>
    <property type="match status" value="1"/>
</dbReference>
<dbReference type="Pfam" id="PF06725">
    <property type="entry name" value="3D"/>
    <property type="match status" value="1"/>
</dbReference>
<dbReference type="InterPro" id="IPR010611">
    <property type="entry name" value="3D_dom"/>
</dbReference>
<organism evidence="4 5">
    <name type="scientific">Bdellovibrio svalbardensis</name>
    <dbReference type="NCBI Taxonomy" id="2972972"/>
    <lineage>
        <taxon>Bacteria</taxon>
        <taxon>Pseudomonadati</taxon>
        <taxon>Bdellovibrionota</taxon>
        <taxon>Bdellovibrionia</taxon>
        <taxon>Bdellovibrionales</taxon>
        <taxon>Pseudobdellovibrionaceae</taxon>
        <taxon>Bdellovibrio</taxon>
    </lineage>
</organism>
<dbReference type="PROSITE" id="PS51257">
    <property type="entry name" value="PROKAR_LIPOPROTEIN"/>
    <property type="match status" value="1"/>
</dbReference>
<accession>A0ABT6DFX7</accession>
<gene>
    <name evidence="4" type="ORF">NWE73_00645</name>
</gene>
<keyword evidence="5" id="KW-1185">Reference proteome</keyword>
<sequence length="339" mass="38063">MKMLSAKFKNSVYFISLSALVTALTACGNLSAEISSTSPSVFQQQQKQEQQQQQQDQTQNEFLETMPLHDLGASEYQAFAEMEEPDALDEWFQAQQPSSEQTPKDEPTAEPKSTDSNPKVPTKPTEPEHQVAESGVIKPTVYYFPVFNEDKKLCDKDEVRTLHGTSGEKIINVCPSTLNSCGLQGSCAVIQKGVRRSFNISDRIRGQDRYFEMTNTECRYGYGVRSACLDPFYTVAADLDIYKPGDVIYVPAAVGLKLPDGTTHNGYFIVRDQGRGINGKGRFDFYSGFLSWRDSQNPFRKLRFEDMKTQVPYAKIIGAKAEQVLKSRAYPKLPMPPLK</sequence>
<feature type="domain" description="3D" evidence="3">
    <location>
        <begin position="234"/>
        <end position="288"/>
    </location>
</feature>
<feature type="signal peptide" evidence="2">
    <location>
        <begin position="1"/>
        <end position="32"/>
    </location>
</feature>
<comment type="caution">
    <text evidence="4">The sequence shown here is derived from an EMBL/GenBank/DDBJ whole genome shotgun (WGS) entry which is preliminary data.</text>
</comment>
<dbReference type="EMBL" id="JANRMI010000001">
    <property type="protein sequence ID" value="MDG0814849.1"/>
    <property type="molecule type" value="Genomic_DNA"/>
</dbReference>
<evidence type="ECO:0000313" key="5">
    <source>
        <dbReference type="Proteomes" id="UP001152321"/>
    </source>
</evidence>
<evidence type="ECO:0000313" key="4">
    <source>
        <dbReference type="EMBL" id="MDG0814849.1"/>
    </source>
</evidence>
<evidence type="ECO:0000256" key="2">
    <source>
        <dbReference type="SAM" id="SignalP"/>
    </source>
</evidence>
<reference evidence="4" key="1">
    <citation type="submission" date="2022-08" db="EMBL/GenBank/DDBJ databases">
        <title>Novel Bdellovibrio Species Isolated from Svalbard: Designation Bdellovibrio svalbardensis.</title>
        <authorList>
            <person name="Mitchell R.J."/>
            <person name="Choi S.Y."/>
        </authorList>
    </citation>
    <scope>NUCLEOTIDE SEQUENCE</scope>
    <source>
        <strain evidence="4">PAP01</strain>
    </source>
</reference>
<feature type="compositionally biased region" description="Basic and acidic residues" evidence="1">
    <location>
        <begin position="102"/>
        <end position="113"/>
    </location>
</feature>
<protein>
    <submittedName>
        <fullName evidence="4">3D domain-containing protein</fullName>
    </submittedName>
</protein>